<protein>
    <submittedName>
        <fullName evidence="2">Protein kinase-like domain</fullName>
    </submittedName>
</protein>
<feature type="domain" description="Aminoglycoside phosphotransferase" evidence="1">
    <location>
        <begin position="118"/>
        <end position="311"/>
    </location>
</feature>
<dbReference type="STRING" id="43265.A0A545W8T8"/>
<name>A0A545W8T8_9HYPO</name>
<proteinExistence type="predicted"/>
<dbReference type="GO" id="GO:0016301">
    <property type="term" value="F:kinase activity"/>
    <property type="evidence" value="ECO:0007669"/>
    <property type="project" value="UniProtKB-KW"/>
</dbReference>
<dbReference type="PANTHER" id="PTHR21310:SF15">
    <property type="entry name" value="AMINOGLYCOSIDE PHOSPHOTRANSFERASE DOMAIN-CONTAINING PROTEIN"/>
    <property type="match status" value="1"/>
</dbReference>
<sequence>MNVNQVGYDRRLAVIQTILGEYGLKSETVTPVAYTLQFPWPFNNFIYKVDLQSPASVANFPGTQPGTAPAPDAGISTFIFRMSNLRVPDLNHRTRVENEVACSMLGREALKTAGLNDLVPKIYAWRPPKSLQELEEENFGWSICEFKGGKDLDIEFPSLPADDQAKVILQLADIYSALQRATIPSTADKFGGLSFDSHGRIVSGGIAMREGGPWATLSDFWSDKLRDVIGGARETSFLHTPSKDGAQLIERVQKFLDDDGVAKALQGVDTNLRCLVHSDFTMNNFLFDKRSKKITAFLDFDFASINHPIEEHYFASFSDVGGGLSALSPAMYSCVMSDNFERQPSNLSDRERKKWDIAKSWNAAIAERDVLRPTTLPGVEKIEALRRFEESLSKMCQDKATFLAKYPEAEDRNSEINPVVAVVQMLDAHDG</sequence>
<keyword evidence="2" id="KW-0418">Kinase</keyword>
<comment type="caution">
    <text evidence="2">The sequence shown here is derived from an EMBL/GenBank/DDBJ whole genome shotgun (WGS) entry which is preliminary data.</text>
</comment>
<reference evidence="2 3" key="1">
    <citation type="journal article" date="2019" name="Appl. Microbiol. Biotechnol.">
        <title>Genome sequence of Isaria javanica and comparative genome analysis insights into family S53 peptidase evolution in fungal entomopathogens.</title>
        <authorList>
            <person name="Lin R."/>
            <person name="Zhang X."/>
            <person name="Xin B."/>
            <person name="Zou M."/>
            <person name="Gao Y."/>
            <person name="Qin F."/>
            <person name="Hu Q."/>
            <person name="Xie B."/>
            <person name="Cheng X."/>
        </authorList>
    </citation>
    <scope>NUCLEOTIDE SEQUENCE [LARGE SCALE GENOMIC DNA]</scope>
    <source>
        <strain evidence="2 3">IJ1G</strain>
    </source>
</reference>
<dbReference type="InterPro" id="IPR002575">
    <property type="entry name" value="Aminoglycoside_PTrfase"/>
</dbReference>
<dbReference type="AlphaFoldDB" id="A0A545W8T8"/>
<dbReference type="Pfam" id="PF01636">
    <property type="entry name" value="APH"/>
    <property type="match status" value="1"/>
</dbReference>
<dbReference type="SUPFAM" id="SSF56112">
    <property type="entry name" value="Protein kinase-like (PK-like)"/>
    <property type="match status" value="1"/>
</dbReference>
<keyword evidence="3" id="KW-1185">Reference proteome</keyword>
<gene>
    <name evidence="2" type="ORF">IF1G_02144</name>
</gene>
<dbReference type="InterPro" id="IPR011009">
    <property type="entry name" value="Kinase-like_dom_sf"/>
</dbReference>
<dbReference type="OrthoDB" id="2831558at2759"/>
<dbReference type="EMBL" id="SPUK01000002">
    <property type="protein sequence ID" value="TQV99929.1"/>
    <property type="molecule type" value="Genomic_DNA"/>
</dbReference>
<dbReference type="InterPro" id="IPR051678">
    <property type="entry name" value="AGP_Transferase"/>
</dbReference>
<organism evidence="2 3">
    <name type="scientific">Cordyceps javanica</name>
    <dbReference type="NCBI Taxonomy" id="43265"/>
    <lineage>
        <taxon>Eukaryota</taxon>
        <taxon>Fungi</taxon>
        <taxon>Dikarya</taxon>
        <taxon>Ascomycota</taxon>
        <taxon>Pezizomycotina</taxon>
        <taxon>Sordariomycetes</taxon>
        <taxon>Hypocreomycetidae</taxon>
        <taxon>Hypocreales</taxon>
        <taxon>Cordycipitaceae</taxon>
        <taxon>Cordyceps</taxon>
    </lineage>
</organism>
<keyword evidence="2" id="KW-0808">Transferase</keyword>
<dbReference type="Gene3D" id="3.90.1200.10">
    <property type="match status" value="1"/>
</dbReference>
<evidence type="ECO:0000313" key="3">
    <source>
        <dbReference type="Proteomes" id="UP000315783"/>
    </source>
</evidence>
<dbReference type="Proteomes" id="UP000315783">
    <property type="component" value="Unassembled WGS sequence"/>
</dbReference>
<evidence type="ECO:0000259" key="1">
    <source>
        <dbReference type="Pfam" id="PF01636"/>
    </source>
</evidence>
<dbReference type="PANTHER" id="PTHR21310">
    <property type="entry name" value="AMINOGLYCOSIDE PHOSPHOTRANSFERASE-RELATED-RELATED"/>
    <property type="match status" value="1"/>
</dbReference>
<evidence type="ECO:0000313" key="2">
    <source>
        <dbReference type="EMBL" id="TQV99929.1"/>
    </source>
</evidence>
<accession>A0A545W8T8</accession>